<evidence type="ECO:0000313" key="2">
    <source>
        <dbReference type="Proteomes" id="UP000054217"/>
    </source>
</evidence>
<dbReference type="Proteomes" id="UP000054217">
    <property type="component" value="Unassembled WGS sequence"/>
</dbReference>
<dbReference type="EMBL" id="KN832088">
    <property type="protein sequence ID" value="KIN94725.1"/>
    <property type="molecule type" value="Genomic_DNA"/>
</dbReference>
<organism evidence="1 2">
    <name type="scientific">Pisolithus tinctorius Marx 270</name>
    <dbReference type="NCBI Taxonomy" id="870435"/>
    <lineage>
        <taxon>Eukaryota</taxon>
        <taxon>Fungi</taxon>
        <taxon>Dikarya</taxon>
        <taxon>Basidiomycota</taxon>
        <taxon>Agaricomycotina</taxon>
        <taxon>Agaricomycetes</taxon>
        <taxon>Agaricomycetidae</taxon>
        <taxon>Boletales</taxon>
        <taxon>Sclerodermatineae</taxon>
        <taxon>Pisolithaceae</taxon>
        <taxon>Pisolithus</taxon>
    </lineage>
</organism>
<evidence type="ECO:0000313" key="1">
    <source>
        <dbReference type="EMBL" id="KIN94725.1"/>
    </source>
</evidence>
<name>A0A0C3NG53_PISTI</name>
<sequence length="55" mass="6118">MYVSYNIQRISSHMAGAQGVILGSSAPPFSSRLGLFTRFLSLILSLSEYLTDQHR</sequence>
<dbReference type="InParanoid" id="A0A0C3NG53"/>
<dbReference type="HOGENOM" id="CLU_3033343_0_0_1"/>
<keyword evidence="2" id="KW-1185">Reference proteome</keyword>
<dbReference type="AlphaFoldDB" id="A0A0C3NG53"/>
<protein>
    <submittedName>
        <fullName evidence="1">Uncharacterized protein</fullName>
    </submittedName>
</protein>
<reference evidence="1 2" key="1">
    <citation type="submission" date="2014-04" db="EMBL/GenBank/DDBJ databases">
        <authorList>
            <consortium name="DOE Joint Genome Institute"/>
            <person name="Kuo A."/>
            <person name="Kohler A."/>
            <person name="Costa M.D."/>
            <person name="Nagy L.G."/>
            <person name="Floudas D."/>
            <person name="Copeland A."/>
            <person name="Barry K.W."/>
            <person name="Cichocki N."/>
            <person name="Veneault-Fourrey C."/>
            <person name="LaButti K."/>
            <person name="Lindquist E.A."/>
            <person name="Lipzen A."/>
            <person name="Lundell T."/>
            <person name="Morin E."/>
            <person name="Murat C."/>
            <person name="Sun H."/>
            <person name="Tunlid A."/>
            <person name="Henrissat B."/>
            <person name="Grigoriev I.V."/>
            <person name="Hibbett D.S."/>
            <person name="Martin F."/>
            <person name="Nordberg H.P."/>
            <person name="Cantor M.N."/>
            <person name="Hua S.X."/>
        </authorList>
    </citation>
    <scope>NUCLEOTIDE SEQUENCE [LARGE SCALE GENOMIC DNA]</scope>
    <source>
        <strain evidence="1 2">Marx 270</strain>
    </source>
</reference>
<accession>A0A0C3NG53</accession>
<proteinExistence type="predicted"/>
<reference evidence="2" key="2">
    <citation type="submission" date="2015-01" db="EMBL/GenBank/DDBJ databases">
        <title>Evolutionary Origins and Diversification of the Mycorrhizal Mutualists.</title>
        <authorList>
            <consortium name="DOE Joint Genome Institute"/>
            <consortium name="Mycorrhizal Genomics Consortium"/>
            <person name="Kohler A."/>
            <person name="Kuo A."/>
            <person name="Nagy L.G."/>
            <person name="Floudas D."/>
            <person name="Copeland A."/>
            <person name="Barry K.W."/>
            <person name="Cichocki N."/>
            <person name="Veneault-Fourrey C."/>
            <person name="LaButti K."/>
            <person name="Lindquist E.A."/>
            <person name="Lipzen A."/>
            <person name="Lundell T."/>
            <person name="Morin E."/>
            <person name="Murat C."/>
            <person name="Riley R."/>
            <person name="Ohm R."/>
            <person name="Sun H."/>
            <person name="Tunlid A."/>
            <person name="Henrissat B."/>
            <person name="Grigoriev I.V."/>
            <person name="Hibbett D.S."/>
            <person name="Martin F."/>
        </authorList>
    </citation>
    <scope>NUCLEOTIDE SEQUENCE [LARGE SCALE GENOMIC DNA]</scope>
    <source>
        <strain evidence="2">Marx 270</strain>
    </source>
</reference>
<gene>
    <name evidence="1" type="ORF">M404DRAFT_34769</name>
</gene>